<reference evidence="23 24" key="1">
    <citation type="submission" date="2020-02" db="EMBL/GenBank/DDBJ databases">
        <title>Draft genome sequence of Lactococcus sp. Hs30E4-3.</title>
        <authorList>
            <person name="Noda S."/>
            <person name="Yuki M."/>
            <person name="Ohkuma M."/>
        </authorList>
    </citation>
    <scope>NUCLEOTIDE SEQUENCE [LARGE SCALE GENOMIC DNA]</scope>
    <source>
        <strain evidence="23 24">Hs30E4-3</strain>
    </source>
</reference>
<evidence type="ECO:0000256" key="19">
    <source>
        <dbReference type="SAM" id="MobiDB-lite"/>
    </source>
</evidence>
<evidence type="ECO:0000256" key="12">
    <source>
        <dbReference type="ARBA" id="ARBA00022984"/>
    </source>
</evidence>
<dbReference type="AlphaFoldDB" id="A0A6A0BC84"/>
<dbReference type="RefSeq" id="WP_172208534.1">
    <property type="nucleotide sequence ID" value="NZ_BLLI01000024.1"/>
</dbReference>
<dbReference type="GO" id="GO:0008658">
    <property type="term" value="F:penicillin binding"/>
    <property type="evidence" value="ECO:0007669"/>
    <property type="project" value="InterPro"/>
</dbReference>
<sequence length="722" mass="79658">MTENEHKRQPLSRAQKNADPDLDRKVKEKAKTNKRQVIPAPIKRFWKNHNLTKISVAVMLFVVLAIASYLLFLAKTADVETLKQSMEARTELIDKDGNSAGAMYGQKGTTVTFDEISDNVKNAVLATEDRTFYENNGINFKRTLLAVVTFGKFGGGSTITQQLAKNAYLTQRKTVDRKAKELFLALEINKKYDKKDILTMYLNNSYFGNGIWGIQDASLKYYGKSSQELTIDESATLAGILKWPEVYNPLYKDGKFAKDRRDTVLQNMVNAGYIQQADADANAQIGITSNLADAYVGKDDDYQYPSYFDAVLQEAINDYGLTEHELLNNGYKIYTGLDQNMQTGMQTTYSNTYLFPVAADGVVAQSAAVAIDPKTGEVEALIGRVPTEEHNTFRGFNFATQSGRSPGSTIKPLIVYTPAVEAGWSINKELFDEPADYNGWQPLNADQQWHGSLPMYQALANSYNIPAINTFETIGIKTGIAKGKKFGLNLTAKNETLTTALGAGVETNPWQMAQAYTAFANQGVMNEAHLIQKIVNASGNTIVTAKVKKMRVINEGTAQKLTSMMLGTYTNGTGVYAAPYGYTLAGKTGTNEDIDQWVIGYTPDVVMTLWLGYENPESEFHRLDDTSAGTASTVFKTMASTILPYTENTAFTAKNAYYVDGLDPIATATEDPVTTDIVNEAKEKAKDITAKATKRAKEVGGNLWDTIKSWLSSEIENVPKKV</sequence>
<keyword evidence="8" id="KW-0808">Transferase</keyword>
<evidence type="ECO:0000259" key="21">
    <source>
        <dbReference type="Pfam" id="PF00905"/>
    </source>
</evidence>
<dbReference type="InterPro" id="IPR023346">
    <property type="entry name" value="Lysozyme-like_dom_sf"/>
</dbReference>
<evidence type="ECO:0000256" key="7">
    <source>
        <dbReference type="ARBA" id="ARBA00022676"/>
    </source>
</evidence>
<evidence type="ECO:0000256" key="13">
    <source>
        <dbReference type="ARBA" id="ARBA00022989"/>
    </source>
</evidence>
<dbReference type="InterPro" id="IPR012338">
    <property type="entry name" value="Beta-lactam/transpept-like"/>
</dbReference>
<keyword evidence="3" id="KW-1003">Cell membrane</keyword>
<evidence type="ECO:0000256" key="9">
    <source>
        <dbReference type="ARBA" id="ARBA00022692"/>
    </source>
</evidence>
<comment type="catalytic activity">
    <reaction evidence="17">
        <text>Preferential cleavage: (Ac)2-L-Lys-D-Ala-|-D-Ala. Also transpeptidation of peptidyl-alanyl moieties that are N-acyl substituents of D-alanine.</text>
        <dbReference type="EC" id="3.4.16.4"/>
    </reaction>
</comment>
<keyword evidence="4" id="KW-0964">Secreted</keyword>
<keyword evidence="11" id="KW-0133">Cell shape</keyword>
<keyword evidence="7" id="KW-0328">Glycosyltransferase</keyword>
<dbReference type="GO" id="GO:0071555">
    <property type="term" value="P:cell wall organization"/>
    <property type="evidence" value="ECO:0007669"/>
    <property type="project" value="UniProtKB-KW"/>
</dbReference>
<dbReference type="PANTHER" id="PTHR32282">
    <property type="entry name" value="BINDING PROTEIN TRANSPEPTIDASE, PUTATIVE-RELATED"/>
    <property type="match status" value="1"/>
</dbReference>
<dbReference type="GO" id="GO:0009002">
    <property type="term" value="F:serine-type D-Ala-D-Ala carboxypeptidase activity"/>
    <property type="evidence" value="ECO:0007669"/>
    <property type="project" value="UniProtKB-EC"/>
</dbReference>
<evidence type="ECO:0000256" key="14">
    <source>
        <dbReference type="ARBA" id="ARBA00023136"/>
    </source>
</evidence>
<dbReference type="Pfam" id="PF00912">
    <property type="entry name" value="Transgly"/>
    <property type="match status" value="1"/>
</dbReference>
<proteinExistence type="inferred from homology"/>
<dbReference type="SUPFAM" id="SSF56601">
    <property type="entry name" value="beta-lactamase/transpeptidase-like"/>
    <property type="match status" value="1"/>
</dbReference>
<feature type="compositionally biased region" description="Basic and acidic residues" evidence="19">
    <location>
        <begin position="16"/>
        <end position="31"/>
    </location>
</feature>
<dbReference type="Gene3D" id="6.20.370.110">
    <property type="match status" value="1"/>
</dbReference>
<evidence type="ECO:0000256" key="17">
    <source>
        <dbReference type="ARBA" id="ARBA00034000"/>
    </source>
</evidence>
<feature type="domain" description="Glycosyl transferase family 51" evidence="22">
    <location>
        <begin position="102"/>
        <end position="268"/>
    </location>
</feature>
<dbReference type="GO" id="GO:0006508">
    <property type="term" value="P:proteolysis"/>
    <property type="evidence" value="ECO:0007669"/>
    <property type="project" value="UniProtKB-KW"/>
</dbReference>
<comment type="catalytic activity">
    <reaction evidence="18">
        <text>[GlcNAc-(1-&gt;4)-Mur2Ac(oyl-L-Ala-gamma-D-Glu-L-Lys-D-Ala-D-Ala)](n)-di-trans,octa-cis-undecaprenyl diphosphate + beta-D-GlcNAc-(1-&gt;4)-Mur2Ac(oyl-L-Ala-gamma-D-Glu-L-Lys-D-Ala-D-Ala)-di-trans,octa-cis-undecaprenyl diphosphate = [GlcNAc-(1-&gt;4)-Mur2Ac(oyl-L-Ala-gamma-D-Glu-L-Lys-D-Ala-D-Ala)](n+1)-di-trans,octa-cis-undecaprenyl diphosphate + di-trans,octa-cis-undecaprenyl diphosphate + H(+)</text>
        <dbReference type="Rhea" id="RHEA:23708"/>
        <dbReference type="Rhea" id="RHEA-COMP:9602"/>
        <dbReference type="Rhea" id="RHEA-COMP:9603"/>
        <dbReference type="ChEBI" id="CHEBI:15378"/>
        <dbReference type="ChEBI" id="CHEBI:58405"/>
        <dbReference type="ChEBI" id="CHEBI:60033"/>
        <dbReference type="ChEBI" id="CHEBI:78435"/>
        <dbReference type="EC" id="2.4.99.28"/>
    </reaction>
</comment>
<dbReference type="GO" id="GO:0008955">
    <property type="term" value="F:peptidoglycan glycosyltransferase activity"/>
    <property type="evidence" value="ECO:0007669"/>
    <property type="project" value="UniProtKB-EC"/>
</dbReference>
<evidence type="ECO:0000256" key="20">
    <source>
        <dbReference type="SAM" id="Phobius"/>
    </source>
</evidence>
<evidence type="ECO:0000313" key="23">
    <source>
        <dbReference type="EMBL" id="GFH42466.1"/>
    </source>
</evidence>
<keyword evidence="16" id="KW-0961">Cell wall biogenesis/degradation</keyword>
<evidence type="ECO:0000256" key="11">
    <source>
        <dbReference type="ARBA" id="ARBA00022960"/>
    </source>
</evidence>
<keyword evidence="24" id="KW-1185">Reference proteome</keyword>
<dbReference type="InterPro" id="IPR036950">
    <property type="entry name" value="PBP_transglycosylase"/>
</dbReference>
<feature type="domain" description="Penicillin-binding protein transpeptidase" evidence="21">
    <location>
        <begin position="367"/>
        <end position="616"/>
    </location>
</feature>
<name>A0A6A0BC84_9LACT</name>
<comment type="similarity">
    <text evidence="2">In the N-terminal section; belongs to the glycosyltransferase 51 family.</text>
</comment>
<feature type="transmembrane region" description="Helical" evidence="20">
    <location>
        <begin position="54"/>
        <end position="74"/>
    </location>
</feature>
<dbReference type="InterPro" id="IPR001264">
    <property type="entry name" value="Glyco_trans_51"/>
</dbReference>
<evidence type="ECO:0000256" key="15">
    <source>
        <dbReference type="ARBA" id="ARBA00023268"/>
    </source>
</evidence>
<dbReference type="NCBIfam" id="TIGR02074">
    <property type="entry name" value="PBP_1a_fam"/>
    <property type="match status" value="1"/>
</dbReference>
<evidence type="ECO:0000256" key="1">
    <source>
        <dbReference type="ARBA" id="ARBA00007090"/>
    </source>
</evidence>
<evidence type="ECO:0000256" key="18">
    <source>
        <dbReference type="ARBA" id="ARBA00049902"/>
    </source>
</evidence>
<evidence type="ECO:0000256" key="5">
    <source>
        <dbReference type="ARBA" id="ARBA00022645"/>
    </source>
</evidence>
<keyword evidence="6" id="KW-0645">Protease</keyword>
<evidence type="ECO:0000259" key="22">
    <source>
        <dbReference type="Pfam" id="PF00912"/>
    </source>
</evidence>
<comment type="caution">
    <text evidence="23">The sequence shown here is derived from an EMBL/GenBank/DDBJ whole genome shotgun (WGS) entry which is preliminary data.</text>
</comment>
<dbReference type="Pfam" id="PF00905">
    <property type="entry name" value="Transpeptidase"/>
    <property type="match status" value="1"/>
</dbReference>
<dbReference type="GO" id="GO:0009252">
    <property type="term" value="P:peptidoglycan biosynthetic process"/>
    <property type="evidence" value="ECO:0007669"/>
    <property type="project" value="UniProtKB-KW"/>
</dbReference>
<gene>
    <name evidence="23" type="primary">pbp2A</name>
    <name evidence="23" type="ORF">Hs30E_10170</name>
</gene>
<evidence type="ECO:0000313" key="24">
    <source>
        <dbReference type="Proteomes" id="UP000480303"/>
    </source>
</evidence>
<feature type="region of interest" description="Disordered" evidence="19">
    <location>
        <begin position="1"/>
        <end position="34"/>
    </location>
</feature>
<evidence type="ECO:0000256" key="4">
    <source>
        <dbReference type="ARBA" id="ARBA00022525"/>
    </source>
</evidence>
<evidence type="ECO:0000256" key="10">
    <source>
        <dbReference type="ARBA" id="ARBA00022801"/>
    </source>
</evidence>
<dbReference type="FunFam" id="1.10.3810.10:FF:000001">
    <property type="entry name" value="Penicillin-binding protein 1A"/>
    <property type="match status" value="1"/>
</dbReference>
<evidence type="ECO:0000256" key="16">
    <source>
        <dbReference type="ARBA" id="ARBA00023316"/>
    </source>
</evidence>
<keyword evidence="5" id="KW-0121">Carboxypeptidase</keyword>
<keyword evidence="10" id="KW-0378">Hydrolase</keyword>
<evidence type="ECO:0000256" key="3">
    <source>
        <dbReference type="ARBA" id="ARBA00022475"/>
    </source>
</evidence>
<accession>A0A6A0BC84</accession>
<evidence type="ECO:0000256" key="8">
    <source>
        <dbReference type="ARBA" id="ARBA00022679"/>
    </source>
</evidence>
<dbReference type="EMBL" id="BLLI01000024">
    <property type="protein sequence ID" value="GFH42466.1"/>
    <property type="molecule type" value="Genomic_DNA"/>
</dbReference>
<keyword evidence="12" id="KW-0573">Peptidoglycan synthesis</keyword>
<comment type="similarity">
    <text evidence="1">In the C-terminal section; belongs to the transpeptidase family.</text>
</comment>
<dbReference type="Proteomes" id="UP000480303">
    <property type="component" value="Unassembled WGS sequence"/>
</dbReference>
<evidence type="ECO:0000256" key="2">
    <source>
        <dbReference type="ARBA" id="ARBA00007739"/>
    </source>
</evidence>
<dbReference type="Gene3D" id="1.10.3810.10">
    <property type="entry name" value="Biosynthetic peptidoglycan transglycosylase-like"/>
    <property type="match status" value="1"/>
</dbReference>
<evidence type="ECO:0000256" key="6">
    <source>
        <dbReference type="ARBA" id="ARBA00022670"/>
    </source>
</evidence>
<dbReference type="SUPFAM" id="SSF53955">
    <property type="entry name" value="Lysozyme-like"/>
    <property type="match status" value="1"/>
</dbReference>
<dbReference type="GO" id="GO:0008360">
    <property type="term" value="P:regulation of cell shape"/>
    <property type="evidence" value="ECO:0007669"/>
    <property type="project" value="UniProtKB-KW"/>
</dbReference>
<keyword evidence="13 20" id="KW-1133">Transmembrane helix</keyword>
<keyword evidence="9 20" id="KW-0812">Transmembrane</keyword>
<dbReference type="InterPro" id="IPR001460">
    <property type="entry name" value="PCN-bd_Tpept"/>
</dbReference>
<dbReference type="Gene3D" id="3.40.710.10">
    <property type="entry name" value="DD-peptidase/beta-lactamase superfamily"/>
    <property type="match status" value="1"/>
</dbReference>
<protein>
    <submittedName>
        <fullName evidence="23">Penicillin-binding protein 2A</fullName>
    </submittedName>
</protein>
<dbReference type="PANTHER" id="PTHR32282:SF32">
    <property type="entry name" value="PENICILLIN-BINDING PROTEIN 2A"/>
    <property type="match status" value="1"/>
</dbReference>
<organism evidence="23 24">
    <name type="scientific">Pseudolactococcus hodotermopsidis</name>
    <dbReference type="NCBI Taxonomy" id="2709157"/>
    <lineage>
        <taxon>Bacteria</taxon>
        <taxon>Bacillati</taxon>
        <taxon>Bacillota</taxon>
        <taxon>Bacilli</taxon>
        <taxon>Lactobacillales</taxon>
        <taxon>Streptococcaceae</taxon>
        <taxon>Pseudolactococcus</taxon>
    </lineage>
</organism>
<keyword evidence="15" id="KW-0511">Multifunctional enzyme</keyword>
<dbReference type="InterPro" id="IPR050396">
    <property type="entry name" value="Glycosyltr_51/Transpeptidase"/>
</dbReference>
<keyword evidence="14 20" id="KW-0472">Membrane</keyword>
<dbReference type="GO" id="GO:0030288">
    <property type="term" value="C:outer membrane-bounded periplasmic space"/>
    <property type="evidence" value="ECO:0007669"/>
    <property type="project" value="TreeGrafter"/>
</dbReference>